<feature type="transmembrane region" description="Helical" evidence="3">
    <location>
        <begin position="555"/>
        <end position="578"/>
    </location>
</feature>
<feature type="transmembrane region" description="Helical" evidence="3">
    <location>
        <begin position="715"/>
        <end position="734"/>
    </location>
</feature>
<dbReference type="PRINTS" id="PR00899">
    <property type="entry name" value="GPCRSTE3"/>
</dbReference>
<dbReference type="InterPro" id="IPR001499">
    <property type="entry name" value="GPCR_STE3"/>
</dbReference>
<evidence type="ECO:0000256" key="2">
    <source>
        <dbReference type="SAM" id="MobiDB-lite"/>
    </source>
</evidence>
<dbReference type="SMART" id="SM00236">
    <property type="entry name" value="fCBD"/>
    <property type="match status" value="1"/>
</dbReference>
<feature type="compositionally biased region" description="Low complexity" evidence="2">
    <location>
        <begin position="322"/>
        <end position="353"/>
    </location>
</feature>
<feature type="transmembrane region" description="Helical" evidence="3">
    <location>
        <begin position="452"/>
        <end position="470"/>
    </location>
</feature>
<feature type="compositionally biased region" description="Low complexity" evidence="2">
    <location>
        <begin position="760"/>
        <end position="776"/>
    </location>
</feature>
<evidence type="ECO:0000313" key="5">
    <source>
        <dbReference type="EMBL" id="KAJ2924684.1"/>
    </source>
</evidence>
<dbReference type="EMBL" id="JANBPK010001209">
    <property type="protein sequence ID" value="KAJ2924684.1"/>
    <property type="molecule type" value="Genomic_DNA"/>
</dbReference>
<keyword evidence="3" id="KW-0472">Membrane</keyword>
<dbReference type="InterPro" id="IPR000481">
    <property type="entry name" value="GPCR_Pheromne_B_alpha_rcpt"/>
</dbReference>
<evidence type="ECO:0000256" key="1">
    <source>
        <dbReference type="ARBA" id="ARBA00022729"/>
    </source>
</evidence>
<dbReference type="Pfam" id="PF09362">
    <property type="entry name" value="DUF1996"/>
    <property type="match status" value="1"/>
</dbReference>
<feature type="domain" description="CBM1" evidence="4">
    <location>
        <begin position="355"/>
        <end position="391"/>
    </location>
</feature>
<dbReference type="AlphaFoldDB" id="A0A9W8MDI7"/>
<proteinExistence type="predicted"/>
<dbReference type="InterPro" id="IPR018535">
    <property type="entry name" value="DUF1996"/>
</dbReference>
<feature type="transmembrane region" description="Helical" evidence="3">
    <location>
        <begin position="514"/>
        <end position="534"/>
    </location>
</feature>
<evidence type="ECO:0000313" key="6">
    <source>
        <dbReference type="Proteomes" id="UP001140091"/>
    </source>
</evidence>
<keyword evidence="3" id="KW-1133">Transmembrane helix</keyword>
<dbReference type="PANTHER" id="PTHR43662:SF13">
    <property type="entry name" value="DUF1996 DOMAIN-CONTAINING PROTEIN"/>
    <property type="match status" value="1"/>
</dbReference>
<keyword evidence="6" id="KW-1185">Reference proteome</keyword>
<feature type="compositionally biased region" description="Polar residues" evidence="2">
    <location>
        <begin position="797"/>
        <end position="808"/>
    </location>
</feature>
<dbReference type="Pfam" id="PF02076">
    <property type="entry name" value="STE3"/>
    <property type="match status" value="1"/>
</dbReference>
<gene>
    <name evidence="5" type="ORF">H1R20_g12395</name>
</gene>
<dbReference type="GO" id="GO:0005576">
    <property type="term" value="C:extracellular region"/>
    <property type="evidence" value="ECO:0007669"/>
    <property type="project" value="InterPro"/>
</dbReference>
<feature type="transmembrane region" description="Helical" evidence="3">
    <location>
        <begin position="482"/>
        <end position="502"/>
    </location>
</feature>
<evidence type="ECO:0000256" key="3">
    <source>
        <dbReference type="SAM" id="Phobius"/>
    </source>
</evidence>
<dbReference type="PROSITE" id="PS51164">
    <property type="entry name" value="CBM1_2"/>
    <property type="match status" value="1"/>
</dbReference>
<sequence>MNLNNDLPEMSTCTTCTFSEDFSNYWTAVLYFKHQNGSFQRVPQLPGQLLGSANGGMTLYYMQPNNTGKGFRMIVGDPMLRTFNSSNVESNNLNFRCLSAGGGNGGVSGSPGTDSRSLPSKACAGVVAYHAWRCWDGVNLDPPDHKSHMKYPTSGKCPSTHPVVVPAIFIETVWDTTKFNSMWADGAPNPFVYSMGDPTGVGQHADYVFGWKGDALQRAMDQCTSFGGPCATLKTQSIDAINRCTQKARVRESVEGCKCFPPIGLLRYVCLSGLLAYLGSLMIGLTALPGCNPIQPGPARATMVSSCSATKDYDADGGPKGGSPVSPPATSAPSVSSSTVVAPPAASTPAAPSTGQAAHYAQCGGTGFSGPTTCVPPYKCTSINQYYSQCLFDRESSDTAAHSVGPLSDGIFEALLLHELSPARVVTTTSSSTAARKFKMPSSLPGVIPNPVYSTFALLGFLACAIPFPWHLEAWNTGTCLYMLWCGIGCLNLFINSIIWHGSAFNWSPVWCDISSRIILGTSFAIPAASLCINRRLYHIAACQAVTVSRAEKRRAVMVDMAIGLGYPCLMIALQYIVQGHRFNIFEDIGCFPFTYNTPVAFVLVHCQPVFIGLISAVYCAMSIRLFRQRDAQFKELLSGHRNLTHSRYVRLMLLAGIEMVCTIPLGCWVIAVNVMAGVFPWLGWADTHYGFSRVDKIPAIIWRNDPASNNGLEFTRWSVVVCAMVFFAFFGFADEARKNYRSAVETVAKKMGYSTFTLTGSRSGSTSTTDVTSSTRNMAESMCRSRPAPPGMVPSRQRSIDSLTDVSGSLDEKEKGFSPDASFGAMSMNEVSGTIPNYGSDNLSSPSSSGSSSASLSREPSRSPVAIHHSDRSPV</sequence>
<feature type="compositionally biased region" description="Low complexity" evidence="2">
    <location>
        <begin position="840"/>
        <end position="859"/>
    </location>
</feature>
<dbReference type="Proteomes" id="UP001140091">
    <property type="component" value="Unassembled WGS sequence"/>
</dbReference>
<keyword evidence="1" id="KW-0732">Signal</keyword>
<dbReference type="GO" id="GO:0016020">
    <property type="term" value="C:membrane"/>
    <property type="evidence" value="ECO:0007669"/>
    <property type="project" value="InterPro"/>
</dbReference>
<accession>A0A9W8MDI7</accession>
<name>A0A9W8MDI7_9AGAR</name>
<dbReference type="InterPro" id="IPR035971">
    <property type="entry name" value="CBD_sf"/>
</dbReference>
<evidence type="ECO:0000259" key="4">
    <source>
        <dbReference type="PROSITE" id="PS51164"/>
    </source>
</evidence>
<feature type="transmembrane region" description="Helical" evidence="3">
    <location>
        <begin position="652"/>
        <end position="683"/>
    </location>
</feature>
<feature type="transmembrane region" description="Helical" evidence="3">
    <location>
        <begin position="598"/>
        <end position="621"/>
    </location>
</feature>
<dbReference type="InterPro" id="IPR000254">
    <property type="entry name" value="CBD"/>
</dbReference>
<keyword evidence="3" id="KW-0812">Transmembrane</keyword>
<dbReference type="GO" id="GO:0030248">
    <property type="term" value="F:cellulose binding"/>
    <property type="evidence" value="ECO:0007669"/>
    <property type="project" value="InterPro"/>
</dbReference>
<dbReference type="OrthoDB" id="2874149at2759"/>
<dbReference type="PRINTS" id="PR00901">
    <property type="entry name" value="PHEROMONEBAR"/>
</dbReference>
<dbReference type="GO" id="GO:0004934">
    <property type="term" value="F:mating-type alpha-factor pheromone receptor activity"/>
    <property type="evidence" value="ECO:0007669"/>
    <property type="project" value="InterPro"/>
</dbReference>
<dbReference type="SUPFAM" id="SSF57180">
    <property type="entry name" value="Cellulose-binding domain"/>
    <property type="match status" value="1"/>
</dbReference>
<protein>
    <recommendedName>
        <fullName evidence="4">CBM1 domain-containing protein</fullName>
    </recommendedName>
</protein>
<dbReference type="PROSITE" id="PS00562">
    <property type="entry name" value="CBM1_1"/>
    <property type="match status" value="1"/>
</dbReference>
<feature type="non-terminal residue" evidence="5">
    <location>
        <position position="876"/>
    </location>
</feature>
<dbReference type="Pfam" id="PF00734">
    <property type="entry name" value="CBM_1"/>
    <property type="match status" value="1"/>
</dbReference>
<dbReference type="PANTHER" id="PTHR43662">
    <property type="match status" value="1"/>
</dbReference>
<feature type="region of interest" description="Disordered" evidence="2">
    <location>
        <begin position="315"/>
        <end position="353"/>
    </location>
</feature>
<reference evidence="5" key="1">
    <citation type="submission" date="2022-06" db="EMBL/GenBank/DDBJ databases">
        <title>Genome Sequence of Candolleomyces eurysporus.</title>
        <authorList>
            <person name="Buettner E."/>
        </authorList>
    </citation>
    <scope>NUCLEOTIDE SEQUENCE</scope>
    <source>
        <strain evidence="5">VTCC 930004</strain>
    </source>
</reference>
<comment type="caution">
    <text evidence="5">The sequence shown here is derived from an EMBL/GenBank/DDBJ whole genome shotgun (WGS) entry which is preliminary data.</text>
</comment>
<dbReference type="CDD" id="cd14966">
    <property type="entry name" value="7tmD_STE3"/>
    <property type="match status" value="1"/>
</dbReference>
<dbReference type="GO" id="GO:0005975">
    <property type="term" value="P:carbohydrate metabolic process"/>
    <property type="evidence" value="ECO:0007669"/>
    <property type="project" value="InterPro"/>
</dbReference>
<organism evidence="5 6">
    <name type="scientific">Candolleomyces eurysporus</name>
    <dbReference type="NCBI Taxonomy" id="2828524"/>
    <lineage>
        <taxon>Eukaryota</taxon>
        <taxon>Fungi</taxon>
        <taxon>Dikarya</taxon>
        <taxon>Basidiomycota</taxon>
        <taxon>Agaricomycotina</taxon>
        <taxon>Agaricomycetes</taxon>
        <taxon>Agaricomycetidae</taxon>
        <taxon>Agaricales</taxon>
        <taxon>Agaricineae</taxon>
        <taxon>Psathyrellaceae</taxon>
        <taxon>Candolleomyces</taxon>
    </lineage>
</organism>
<feature type="region of interest" description="Disordered" evidence="2">
    <location>
        <begin position="760"/>
        <end position="876"/>
    </location>
</feature>